<sequence>MKLLMATYPLRHRISFVFDEHAFEISLPNLAKVAVDCHLTLSAYCDLEIIGYKSCAALRNKVESRPGSLESVHRPRYTQTNPSGSFIRTPSGSDDISIPQTSERSSGSQPGSMIAKMPNAGQRDPVYAAINYRALETKLIGRMVWSQRCKSDPCKSRASFDSQLP</sequence>
<dbReference type="AlphaFoldDB" id="A0A6H5FUS8"/>
<name>A0A6H5FUS8_9HEMI</name>
<reference evidence="2 3" key="1">
    <citation type="submission" date="2020-02" db="EMBL/GenBank/DDBJ databases">
        <authorList>
            <person name="Ferguson B K."/>
        </authorList>
    </citation>
    <scope>NUCLEOTIDE SEQUENCE [LARGE SCALE GENOMIC DNA]</scope>
</reference>
<feature type="region of interest" description="Disordered" evidence="1">
    <location>
        <begin position="67"/>
        <end position="119"/>
    </location>
</feature>
<protein>
    <submittedName>
        <fullName evidence="2">Uncharacterized protein</fullName>
    </submittedName>
</protein>
<evidence type="ECO:0000313" key="2">
    <source>
        <dbReference type="EMBL" id="CAA9993400.1"/>
    </source>
</evidence>
<dbReference type="Proteomes" id="UP000479000">
    <property type="component" value="Unassembled WGS sequence"/>
</dbReference>
<evidence type="ECO:0000313" key="3">
    <source>
        <dbReference type="Proteomes" id="UP000479000"/>
    </source>
</evidence>
<organism evidence="2 3">
    <name type="scientific">Nesidiocoris tenuis</name>
    <dbReference type="NCBI Taxonomy" id="355587"/>
    <lineage>
        <taxon>Eukaryota</taxon>
        <taxon>Metazoa</taxon>
        <taxon>Ecdysozoa</taxon>
        <taxon>Arthropoda</taxon>
        <taxon>Hexapoda</taxon>
        <taxon>Insecta</taxon>
        <taxon>Pterygota</taxon>
        <taxon>Neoptera</taxon>
        <taxon>Paraneoptera</taxon>
        <taxon>Hemiptera</taxon>
        <taxon>Heteroptera</taxon>
        <taxon>Panheteroptera</taxon>
        <taxon>Cimicomorpha</taxon>
        <taxon>Miridae</taxon>
        <taxon>Dicyphina</taxon>
        <taxon>Nesidiocoris</taxon>
    </lineage>
</organism>
<keyword evidence="3" id="KW-1185">Reference proteome</keyword>
<gene>
    <name evidence="2" type="ORF">NTEN_LOCUS376</name>
</gene>
<feature type="non-terminal residue" evidence="2">
    <location>
        <position position="165"/>
    </location>
</feature>
<evidence type="ECO:0000256" key="1">
    <source>
        <dbReference type="SAM" id="MobiDB-lite"/>
    </source>
</evidence>
<proteinExistence type="predicted"/>
<dbReference type="EMBL" id="CADCXU010000404">
    <property type="protein sequence ID" value="CAA9993400.1"/>
    <property type="molecule type" value="Genomic_DNA"/>
</dbReference>
<accession>A0A6H5FUS8</accession>
<feature type="compositionally biased region" description="Polar residues" evidence="1">
    <location>
        <begin position="77"/>
        <end position="111"/>
    </location>
</feature>